<keyword evidence="2" id="KW-1185">Reference proteome</keyword>
<evidence type="ECO:0000313" key="2">
    <source>
        <dbReference type="Proteomes" id="UP000249748"/>
    </source>
</evidence>
<organism evidence="1 2">
    <name type="scientific">Aspergillus costaricaensis CBS 115574</name>
    <dbReference type="NCBI Taxonomy" id="1448317"/>
    <lineage>
        <taxon>Eukaryota</taxon>
        <taxon>Fungi</taxon>
        <taxon>Dikarya</taxon>
        <taxon>Ascomycota</taxon>
        <taxon>Pezizomycotina</taxon>
        <taxon>Eurotiomycetes</taxon>
        <taxon>Eurotiomycetidae</taxon>
        <taxon>Eurotiales</taxon>
        <taxon>Aspergillaceae</taxon>
        <taxon>Aspergillus</taxon>
        <taxon>Aspergillus subgen. Circumdati</taxon>
    </lineage>
</organism>
<reference evidence="1" key="1">
    <citation type="submission" date="2018-02" db="EMBL/GenBank/DDBJ databases">
        <title>The genomes of Aspergillus section Nigri reveals drivers in fungal speciation.</title>
        <authorList>
            <consortium name="DOE Joint Genome Institute"/>
            <person name="Vesth T.C."/>
            <person name="Nybo J."/>
            <person name="Theobald S."/>
            <person name="Brandl J."/>
            <person name="Frisvad J.C."/>
            <person name="Nielsen K.F."/>
            <person name="Lyhne E.K."/>
            <person name="Kogle M.E."/>
            <person name="Kuo A."/>
            <person name="Riley R."/>
            <person name="Clum A."/>
            <person name="Nolan M."/>
            <person name="Lipzen A."/>
            <person name="Salamov A."/>
            <person name="Henrissat B."/>
            <person name="Wiebenga A."/>
            <person name="De vries R.P."/>
            <person name="Grigoriev I.V."/>
            <person name="Mortensen U.H."/>
            <person name="Andersen M.R."/>
            <person name="Baker S.E."/>
        </authorList>
    </citation>
    <scope>NUCLEOTIDE SEQUENCE</scope>
    <source>
        <strain evidence="1">CBS 115574</strain>
    </source>
</reference>
<name>A0ACD1I497_9EURO</name>
<protein>
    <submittedName>
        <fullName evidence="1">Phytoene synthase</fullName>
    </submittedName>
</protein>
<gene>
    <name evidence="1" type="ORF">BO79DRAFT_220985</name>
</gene>
<dbReference type="Proteomes" id="UP000249748">
    <property type="component" value="Unassembled WGS sequence"/>
</dbReference>
<sequence length="577" mass="65693">MGLDYLMVHLTYNIPLAVVMTLAYWPFFTKLDLYRIATLITIAVISTIPWDSYLIRARIWTYPPYAILGPRICLIPIEEVFFFVIQTYNTSLAYIILTKRFVMPMYLGPQDALKRNLGIVIIGSCQILGLASIFQGGRYTYLGLILAWICPFMMIQWLVAYRFIVRLPLREISLAVCIPTLFLWVVDTIALGKGTWVIESATKLDIQLWGSLDIEEAIFFAVTNIMIVLGQMAIDNAIALGIYNMGITSETEFPSYGQLFTQFINRRNEELNMKYIHDLRDAVMRLMQRSQSMYMGSAMFEGQLRIDLIYLYSFCRVIDDLVDEAPDSNTARSVIQECALLLEQRFKGKNMAKSIRCGPVLLSSIEHLPVERLSIEPLQNLLKGFETDLEFNTSHTKSPILTEADLEKYAYRVAGTVAESVIQLTVAHNRPQNLNKHTHQQTITAGALMGQALQYINIARDIQCDAEIGRVYIPTTWLEAKGLTPAKVLDCPTDPQIQSLRMRLLDQADEWYRMTEAATGRLPLEAQGPIRVTVESYMEIGRSLRQLNELRTNGKMEVPLWRRLKVAYGALADGDME</sequence>
<dbReference type="EMBL" id="KZ824567">
    <property type="protein sequence ID" value="RAK85293.1"/>
    <property type="molecule type" value="Genomic_DNA"/>
</dbReference>
<evidence type="ECO:0000313" key="1">
    <source>
        <dbReference type="EMBL" id="RAK85293.1"/>
    </source>
</evidence>
<proteinExistence type="predicted"/>
<accession>A0ACD1I497</accession>